<evidence type="ECO:0000313" key="1">
    <source>
        <dbReference type="EMBL" id="KAH3825354.1"/>
    </source>
</evidence>
<comment type="caution">
    <text evidence="1">The sequence shown here is derived from an EMBL/GenBank/DDBJ whole genome shotgun (WGS) entry which is preliminary data.</text>
</comment>
<sequence length="123" mass="14000">MFISGIGPKLARVIVQLRQGSGNPDLDTLEVLIKRPLSDRELDQLEFSEKPMLVEESLASETEEDLIDWESLSRSMAPEPRFVSTPYLNQDPEAQDRMKAELASQISDLEADITRWEELPGIW</sequence>
<proteinExistence type="predicted"/>
<gene>
    <name evidence="1" type="ORF">DPMN_127229</name>
</gene>
<organism evidence="1 2">
    <name type="scientific">Dreissena polymorpha</name>
    <name type="common">Zebra mussel</name>
    <name type="synonym">Mytilus polymorpha</name>
    <dbReference type="NCBI Taxonomy" id="45954"/>
    <lineage>
        <taxon>Eukaryota</taxon>
        <taxon>Metazoa</taxon>
        <taxon>Spiralia</taxon>
        <taxon>Lophotrochozoa</taxon>
        <taxon>Mollusca</taxon>
        <taxon>Bivalvia</taxon>
        <taxon>Autobranchia</taxon>
        <taxon>Heteroconchia</taxon>
        <taxon>Euheterodonta</taxon>
        <taxon>Imparidentia</taxon>
        <taxon>Neoheterodontei</taxon>
        <taxon>Myida</taxon>
        <taxon>Dreissenoidea</taxon>
        <taxon>Dreissenidae</taxon>
        <taxon>Dreissena</taxon>
    </lineage>
</organism>
<dbReference type="Proteomes" id="UP000828390">
    <property type="component" value="Unassembled WGS sequence"/>
</dbReference>
<reference evidence="1" key="2">
    <citation type="submission" date="2020-11" db="EMBL/GenBank/DDBJ databases">
        <authorList>
            <person name="McCartney M.A."/>
            <person name="Auch B."/>
            <person name="Kono T."/>
            <person name="Mallez S."/>
            <person name="Becker A."/>
            <person name="Gohl D.M."/>
            <person name="Silverstein K.A.T."/>
            <person name="Koren S."/>
            <person name="Bechman K.B."/>
            <person name="Herman A."/>
            <person name="Abrahante J.E."/>
            <person name="Garbe J."/>
        </authorList>
    </citation>
    <scope>NUCLEOTIDE SEQUENCE</scope>
    <source>
        <strain evidence="1">Duluth1</strain>
        <tissue evidence="1">Whole animal</tissue>
    </source>
</reference>
<evidence type="ECO:0000313" key="2">
    <source>
        <dbReference type="Proteomes" id="UP000828390"/>
    </source>
</evidence>
<reference evidence="1" key="1">
    <citation type="journal article" date="2019" name="bioRxiv">
        <title>The Genome of the Zebra Mussel, Dreissena polymorpha: A Resource for Invasive Species Research.</title>
        <authorList>
            <person name="McCartney M.A."/>
            <person name="Auch B."/>
            <person name="Kono T."/>
            <person name="Mallez S."/>
            <person name="Zhang Y."/>
            <person name="Obille A."/>
            <person name="Becker A."/>
            <person name="Abrahante J.E."/>
            <person name="Garbe J."/>
            <person name="Badalamenti J.P."/>
            <person name="Herman A."/>
            <person name="Mangelson H."/>
            <person name="Liachko I."/>
            <person name="Sullivan S."/>
            <person name="Sone E.D."/>
            <person name="Koren S."/>
            <person name="Silverstein K.A.T."/>
            <person name="Beckman K.B."/>
            <person name="Gohl D.M."/>
        </authorList>
    </citation>
    <scope>NUCLEOTIDE SEQUENCE</scope>
    <source>
        <strain evidence="1">Duluth1</strain>
        <tissue evidence="1">Whole animal</tissue>
    </source>
</reference>
<accession>A0A9D4GXG8</accession>
<dbReference type="AlphaFoldDB" id="A0A9D4GXG8"/>
<dbReference type="EMBL" id="JAIWYP010000005">
    <property type="protein sequence ID" value="KAH3825354.1"/>
    <property type="molecule type" value="Genomic_DNA"/>
</dbReference>
<name>A0A9D4GXG8_DREPO</name>
<protein>
    <submittedName>
        <fullName evidence="1">Uncharacterized protein</fullName>
    </submittedName>
</protein>
<keyword evidence="2" id="KW-1185">Reference proteome</keyword>